<organism evidence="1">
    <name type="scientific">uncultured Caudovirales phage</name>
    <dbReference type="NCBI Taxonomy" id="2100421"/>
    <lineage>
        <taxon>Viruses</taxon>
        <taxon>Duplodnaviria</taxon>
        <taxon>Heunggongvirae</taxon>
        <taxon>Uroviricota</taxon>
        <taxon>Caudoviricetes</taxon>
        <taxon>Peduoviridae</taxon>
        <taxon>Maltschvirus</taxon>
        <taxon>Maltschvirus maltsch</taxon>
    </lineage>
</organism>
<sequence length="360" mass="38593">MTYLFTNDQEIKNEVGNPITTKIVNGTTPVSLSNPLPVTLGSGSITITGNVNVGTTVSVTSTPESPVHTHLTEVGTSGILTTPYLPVAGTVEITNDVGNPIPISKNTSVNGVENPLAVEWAYNSGATIIPWEIQVGRGKIPGITGLSIAGYQAAVPTEWVPIWEYPRAYVYPTVAEPLRVWSSSALDTNLSVLISGLDANYSPISETVVLTNGLTGVLTTQSFFRVNNISLTRLPMNIGNVSIGNSSRTNELCTIQPDCGRSQMTIYTVPAGYTFFLSQVNVLTNQTGSQTALFRSYTRSVNGVTNTILTFPFTTIYNSVKIVTRPYAEKTDIQWQVQSSQGTSRIGGQIEGYLISNTAT</sequence>
<reference evidence="1" key="1">
    <citation type="submission" date="2020-04" db="EMBL/GenBank/DDBJ databases">
        <authorList>
            <person name="Chiriac C."/>
            <person name="Salcher M."/>
            <person name="Ghai R."/>
            <person name="Kavagutti S V."/>
        </authorList>
    </citation>
    <scope>NUCLEOTIDE SEQUENCE</scope>
</reference>
<evidence type="ECO:0000313" key="1">
    <source>
        <dbReference type="EMBL" id="CAB4125099.1"/>
    </source>
</evidence>
<protein>
    <submittedName>
        <fullName evidence="1">Uncharacterized protein</fullName>
    </submittedName>
</protein>
<name>A0A6J5KYS5_9CAUD</name>
<gene>
    <name evidence="1" type="ORF">UFOVP58_62</name>
</gene>
<accession>A0A6J5KYS5</accession>
<proteinExistence type="predicted"/>
<dbReference type="EMBL" id="LR796186">
    <property type="protein sequence ID" value="CAB4125099.1"/>
    <property type="molecule type" value="Genomic_DNA"/>
</dbReference>